<dbReference type="InterPro" id="IPR001404">
    <property type="entry name" value="Hsp90_fam"/>
</dbReference>
<dbReference type="InterPro" id="IPR019805">
    <property type="entry name" value="Heat_shock_protein_90_CS"/>
</dbReference>
<evidence type="ECO:0000259" key="6">
    <source>
        <dbReference type="SMART" id="SM00387"/>
    </source>
</evidence>
<dbReference type="InterPro" id="IPR003594">
    <property type="entry name" value="HATPase_dom"/>
</dbReference>
<evidence type="ECO:0000256" key="5">
    <source>
        <dbReference type="SAM" id="MobiDB-lite"/>
    </source>
</evidence>
<evidence type="ECO:0000256" key="3">
    <source>
        <dbReference type="ARBA" id="ARBA00022840"/>
    </source>
</evidence>
<dbReference type="GO" id="GO:0016887">
    <property type="term" value="F:ATP hydrolysis activity"/>
    <property type="evidence" value="ECO:0007669"/>
    <property type="project" value="InterPro"/>
</dbReference>
<dbReference type="SUPFAM" id="SSF54211">
    <property type="entry name" value="Ribosomal protein S5 domain 2-like"/>
    <property type="match status" value="1"/>
</dbReference>
<keyword evidence="7" id="KW-0346">Stress response</keyword>
<dbReference type="GO" id="GO:0051082">
    <property type="term" value="F:unfolded protein binding"/>
    <property type="evidence" value="ECO:0007669"/>
    <property type="project" value="InterPro"/>
</dbReference>
<dbReference type="Gene3D" id="3.30.565.10">
    <property type="entry name" value="Histidine kinase-like ATPase, C-terminal domain"/>
    <property type="match status" value="1"/>
</dbReference>
<dbReference type="FunFam" id="3.30.565.10:FF:000005">
    <property type="entry name" value="Heat shock protein 90"/>
    <property type="match status" value="1"/>
</dbReference>
<dbReference type="InterPro" id="IPR020568">
    <property type="entry name" value="Ribosomal_Su5_D2-typ_SF"/>
</dbReference>
<dbReference type="PANTHER" id="PTHR11528">
    <property type="entry name" value="HEAT SHOCK PROTEIN 90 FAMILY MEMBER"/>
    <property type="match status" value="1"/>
</dbReference>
<dbReference type="Pfam" id="PF00183">
    <property type="entry name" value="HSP90"/>
    <property type="match status" value="1"/>
</dbReference>
<evidence type="ECO:0000256" key="1">
    <source>
        <dbReference type="ARBA" id="ARBA00008239"/>
    </source>
</evidence>
<gene>
    <name evidence="7" type="ORF">MNEG_14896</name>
</gene>
<dbReference type="SUPFAM" id="SSF55874">
    <property type="entry name" value="ATPase domain of HSP90 chaperone/DNA topoisomerase II/histidine kinase"/>
    <property type="match status" value="1"/>
</dbReference>
<accession>A0A0D2IYW9</accession>
<dbReference type="KEGG" id="mng:MNEG_14896"/>
<protein>
    <submittedName>
        <fullName evidence="7">Heat shock protein 90kDa beta</fullName>
    </submittedName>
</protein>
<reference evidence="7 8" key="1">
    <citation type="journal article" date="2013" name="BMC Genomics">
        <title>Reconstruction of the lipid metabolism for the microalga Monoraphidium neglectum from its genome sequence reveals characteristics suitable for biofuel production.</title>
        <authorList>
            <person name="Bogen C."/>
            <person name="Al-Dilaimi A."/>
            <person name="Albersmeier A."/>
            <person name="Wichmann J."/>
            <person name="Grundmann M."/>
            <person name="Rupp O."/>
            <person name="Lauersen K.J."/>
            <person name="Blifernez-Klassen O."/>
            <person name="Kalinowski J."/>
            <person name="Goesmann A."/>
            <person name="Mussgnug J.H."/>
            <person name="Kruse O."/>
        </authorList>
    </citation>
    <scope>NUCLEOTIDE SEQUENCE [LARGE SCALE GENOMIC DNA]</scope>
    <source>
        <strain evidence="7 8">SAG 48.87</strain>
    </source>
</reference>
<evidence type="ECO:0000313" key="8">
    <source>
        <dbReference type="Proteomes" id="UP000054498"/>
    </source>
</evidence>
<keyword evidence="8" id="KW-1185">Reference proteome</keyword>
<comment type="similarity">
    <text evidence="1">Belongs to the heat shock protein 90 family.</text>
</comment>
<dbReference type="RefSeq" id="XP_013892087.1">
    <property type="nucleotide sequence ID" value="XM_014036633.1"/>
</dbReference>
<dbReference type="Proteomes" id="UP000054498">
    <property type="component" value="Unassembled WGS sequence"/>
</dbReference>
<evidence type="ECO:0000256" key="2">
    <source>
        <dbReference type="ARBA" id="ARBA00022741"/>
    </source>
</evidence>
<dbReference type="InterPro" id="IPR020575">
    <property type="entry name" value="Hsp90_N"/>
</dbReference>
<dbReference type="SMART" id="SM00387">
    <property type="entry name" value="HATPase_c"/>
    <property type="match status" value="1"/>
</dbReference>
<dbReference type="InterPro" id="IPR036890">
    <property type="entry name" value="HATPase_C_sf"/>
</dbReference>
<dbReference type="PROSITE" id="PS00298">
    <property type="entry name" value="HSP90"/>
    <property type="match status" value="1"/>
</dbReference>
<evidence type="ECO:0000256" key="4">
    <source>
        <dbReference type="ARBA" id="ARBA00023186"/>
    </source>
</evidence>
<keyword evidence="2" id="KW-0547">Nucleotide-binding</keyword>
<organism evidence="7 8">
    <name type="scientific">Monoraphidium neglectum</name>
    <dbReference type="NCBI Taxonomy" id="145388"/>
    <lineage>
        <taxon>Eukaryota</taxon>
        <taxon>Viridiplantae</taxon>
        <taxon>Chlorophyta</taxon>
        <taxon>core chlorophytes</taxon>
        <taxon>Chlorophyceae</taxon>
        <taxon>CS clade</taxon>
        <taxon>Sphaeropleales</taxon>
        <taxon>Selenastraceae</taxon>
        <taxon>Monoraphidium</taxon>
    </lineage>
</organism>
<dbReference type="GO" id="GO:0005524">
    <property type="term" value="F:ATP binding"/>
    <property type="evidence" value="ECO:0007669"/>
    <property type="project" value="UniProtKB-KW"/>
</dbReference>
<name>A0A0D2IYW9_9CHLO</name>
<feature type="region of interest" description="Disordered" evidence="5">
    <location>
        <begin position="202"/>
        <end position="232"/>
    </location>
</feature>
<sequence>MIVNSLYSNREVFLRELISNASDALDKLRFTSVTDQAALKGREDLEILIKADAEANTITIEDSGIGMSHEQLLSNLGTIARSGTRKFMEAVQGAKGDTNLIGQFGVGFYSAFLVADKVTVLTKSNDDATTWIWSSNVGSHQFTVKPDDGSAGGPLVRGTRVILHLKEDAQELADPVRLARLIKQYSQFIQFPIKLYSATKEPKQVEDTAATERKQAAEDAKAKEKGEEPKKVEPVMKTDYEDVWDWRLQNDNKPIWTRNPKEVAPTDYNEFFKATFGEFLDPLAHVHFNVE</sequence>
<dbReference type="Pfam" id="PF13589">
    <property type="entry name" value="HATPase_c_3"/>
    <property type="match status" value="1"/>
</dbReference>
<proteinExistence type="inferred from homology"/>
<dbReference type="GO" id="GO:0140662">
    <property type="term" value="F:ATP-dependent protein folding chaperone"/>
    <property type="evidence" value="ECO:0007669"/>
    <property type="project" value="InterPro"/>
</dbReference>
<dbReference type="AlphaFoldDB" id="A0A0D2IYW9"/>
<dbReference type="CDD" id="cd16927">
    <property type="entry name" value="HATPase_Hsp90-like"/>
    <property type="match status" value="1"/>
</dbReference>
<dbReference type="STRING" id="145388.A0A0D2IYW9"/>
<keyword evidence="3" id="KW-0067">ATP-binding</keyword>
<dbReference type="OrthoDB" id="28737at2759"/>
<evidence type="ECO:0000313" key="7">
    <source>
        <dbReference type="EMBL" id="KIY93067.1"/>
    </source>
</evidence>
<dbReference type="GeneID" id="25732503"/>
<dbReference type="Gene3D" id="3.30.230.80">
    <property type="match status" value="1"/>
</dbReference>
<dbReference type="PRINTS" id="PR00775">
    <property type="entry name" value="HEATSHOCK90"/>
</dbReference>
<keyword evidence="4" id="KW-0143">Chaperone</keyword>
<dbReference type="EMBL" id="KK105077">
    <property type="protein sequence ID" value="KIY93067.1"/>
    <property type="molecule type" value="Genomic_DNA"/>
</dbReference>
<feature type="domain" description="Histidine kinase/HSP90-like ATPase" evidence="6">
    <location>
        <begin position="9"/>
        <end position="169"/>
    </location>
</feature>